<dbReference type="Pfam" id="PF08888">
    <property type="entry name" value="HopJ"/>
    <property type="match status" value="1"/>
</dbReference>
<dbReference type="AlphaFoldDB" id="A0A3M2VUA7"/>
<sequence length="148" mass="16086">MPAKWFTACRTASGKPTIRKKPAPSNRRRSSRKANMTDINALRTRLRSGEHAFADTLAFIAEGYDYQPQPFRNGDVDNAAGQNEGSCKTLGLALLEGLSDEEALLAFGEHYRAVAATPEGSDHGNIRALIEQGLAGVKFEGEPLKRKA</sequence>
<gene>
    <name evidence="2" type="ORF">ALQ95_100084</name>
</gene>
<reference evidence="2 3" key="1">
    <citation type="submission" date="2018-08" db="EMBL/GenBank/DDBJ databases">
        <title>Recombination of ecologically and evolutionarily significant loci maintains genetic cohesion in the Pseudomonas syringae species complex.</title>
        <authorList>
            <person name="Dillon M."/>
            <person name="Thakur S."/>
            <person name="Almeida R.N.D."/>
            <person name="Weir B.S."/>
            <person name="Guttman D.S."/>
        </authorList>
    </citation>
    <scope>NUCLEOTIDE SEQUENCE [LARGE SCALE GENOMIC DNA]</scope>
    <source>
        <strain evidence="2 3">ICMP 3883</strain>
    </source>
</reference>
<evidence type="ECO:0000313" key="2">
    <source>
        <dbReference type="EMBL" id="RML42814.1"/>
    </source>
</evidence>
<dbReference type="Gene3D" id="3.20.160.10">
    <property type="entry name" value="vpa0580 domain like"/>
    <property type="match status" value="1"/>
</dbReference>
<comment type="caution">
    <text evidence="2">The sequence shown here is derived from an EMBL/GenBank/DDBJ whole genome shotgun (WGS) entry which is preliminary data.</text>
</comment>
<dbReference type="InterPro" id="IPR038604">
    <property type="entry name" value="HopJ_sf"/>
</dbReference>
<feature type="compositionally biased region" description="Basic residues" evidence="1">
    <location>
        <begin position="17"/>
        <end position="32"/>
    </location>
</feature>
<organism evidence="2 3">
    <name type="scientific">Pseudomonas syringae pv. ribicola</name>
    <dbReference type="NCBI Taxonomy" id="55398"/>
    <lineage>
        <taxon>Bacteria</taxon>
        <taxon>Pseudomonadati</taxon>
        <taxon>Pseudomonadota</taxon>
        <taxon>Gammaproteobacteria</taxon>
        <taxon>Pseudomonadales</taxon>
        <taxon>Pseudomonadaceae</taxon>
        <taxon>Pseudomonas</taxon>
    </lineage>
</organism>
<dbReference type="EMBL" id="RBNR01000201">
    <property type="protein sequence ID" value="RML42814.1"/>
    <property type="molecule type" value="Genomic_DNA"/>
</dbReference>
<dbReference type="InterPro" id="IPR014984">
    <property type="entry name" value="HopJ"/>
</dbReference>
<dbReference type="Proteomes" id="UP000280292">
    <property type="component" value="Unassembled WGS sequence"/>
</dbReference>
<evidence type="ECO:0000313" key="3">
    <source>
        <dbReference type="Proteomes" id="UP000280292"/>
    </source>
</evidence>
<evidence type="ECO:0000256" key="1">
    <source>
        <dbReference type="SAM" id="MobiDB-lite"/>
    </source>
</evidence>
<accession>A0A3M2VUA7</accession>
<feature type="region of interest" description="Disordered" evidence="1">
    <location>
        <begin position="11"/>
        <end position="35"/>
    </location>
</feature>
<proteinExistence type="predicted"/>
<protein>
    <submittedName>
        <fullName evidence="2">HopJ1 protein</fullName>
    </submittedName>
</protein>
<name>A0A3M2VUA7_PSESI</name>